<evidence type="ECO:0000313" key="2">
    <source>
        <dbReference type="EnsemblPlants" id="OGLUM06G26040.1"/>
    </source>
</evidence>
<keyword evidence="3" id="KW-1185">Reference proteome</keyword>
<dbReference type="AlphaFoldDB" id="A0A0E0ADA1"/>
<evidence type="ECO:0000256" key="1">
    <source>
        <dbReference type="SAM" id="MobiDB-lite"/>
    </source>
</evidence>
<sequence>MARPNVRCSEIEIESESSAILPEKKVVIGGGGGGNGEVAERQARAIIRMAKRALEEEEEAGGGGGGEGKLSMKRSMEWFLETRRKRMAAAADAGVHRGRAGECGSSSSCSN</sequence>
<name>A0A0E0ADA1_9ORYZ</name>
<organism evidence="2">
    <name type="scientific">Oryza glumipatula</name>
    <dbReference type="NCBI Taxonomy" id="40148"/>
    <lineage>
        <taxon>Eukaryota</taxon>
        <taxon>Viridiplantae</taxon>
        <taxon>Streptophyta</taxon>
        <taxon>Embryophyta</taxon>
        <taxon>Tracheophyta</taxon>
        <taxon>Spermatophyta</taxon>
        <taxon>Magnoliopsida</taxon>
        <taxon>Liliopsida</taxon>
        <taxon>Poales</taxon>
        <taxon>Poaceae</taxon>
        <taxon>BOP clade</taxon>
        <taxon>Oryzoideae</taxon>
        <taxon>Oryzeae</taxon>
        <taxon>Oryzinae</taxon>
        <taxon>Oryza</taxon>
    </lineage>
</organism>
<dbReference type="Proteomes" id="UP000026961">
    <property type="component" value="Chromosome 6"/>
</dbReference>
<proteinExistence type="predicted"/>
<protein>
    <submittedName>
        <fullName evidence="2">Uncharacterized protein</fullName>
    </submittedName>
</protein>
<evidence type="ECO:0000313" key="3">
    <source>
        <dbReference type="Proteomes" id="UP000026961"/>
    </source>
</evidence>
<dbReference type="HOGENOM" id="CLU_2174860_0_0_1"/>
<dbReference type="eggNOG" id="ENOG502R3V9">
    <property type="taxonomic scope" value="Eukaryota"/>
</dbReference>
<dbReference type="EnsemblPlants" id="OGLUM06G26040.1">
    <property type="protein sequence ID" value="OGLUM06G26040.1"/>
    <property type="gene ID" value="OGLUM06G26040"/>
</dbReference>
<reference evidence="2" key="1">
    <citation type="submission" date="2015-04" db="UniProtKB">
        <authorList>
            <consortium name="EnsemblPlants"/>
        </authorList>
    </citation>
    <scope>IDENTIFICATION</scope>
</reference>
<reference evidence="2" key="2">
    <citation type="submission" date="2018-05" db="EMBL/GenBank/DDBJ databases">
        <title>OgluRS3 (Oryza glumaepatula Reference Sequence Version 3).</title>
        <authorList>
            <person name="Zhang J."/>
            <person name="Kudrna D."/>
            <person name="Lee S."/>
            <person name="Talag J."/>
            <person name="Welchert J."/>
            <person name="Wing R.A."/>
        </authorList>
    </citation>
    <scope>NUCLEOTIDE SEQUENCE [LARGE SCALE GENOMIC DNA]</scope>
</reference>
<dbReference type="Gramene" id="OGLUM06G26040.1">
    <property type="protein sequence ID" value="OGLUM06G26040.1"/>
    <property type="gene ID" value="OGLUM06G26040"/>
</dbReference>
<accession>A0A0E0ADA1</accession>
<feature type="region of interest" description="Disordered" evidence="1">
    <location>
        <begin position="90"/>
        <end position="111"/>
    </location>
</feature>